<name>A0A7N1A7X6_KALFE</name>
<dbReference type="AlphaFoldDB" id="A0A7N1A7X6"/>
<evidence type="ECO:0000313" key="1">
    <source>
        <dbReference type="EnsemblPlants" id="Kaladp1098s0003.1.v1.1.CDS.1"/>
    </source>
</evidence>
<dbReference type="EnsemblPlants" id="Kaladp1098s0003.2.v1.1">
    <property type="protein sequence ID" value="Kaladp1098s0003.2.v1.1.CDS.1"/>
    <property type="gene ID" value="Kaladp1098s0003.v1.1"/>
</dbReference>
<proteinExistence type="predicted"/>
<dbReference type="Gramene" id="Kaladp1098s0003.2.v1.1">
    <property type="protein sequence ID" value="Kaladp1098s0003.2.v1.1.CDS.1"/>
    <property type="gene ID" value="Kaladp1098s0003.v1.1"/>
</dbReference>
<dbReference type="EnsemblPlants" id="Kaladp1098s0003.1.v1.1">
    <property type="protein sequence ID" value="Kaladp1098s0003.1.v1.1.CDS.1"/>
    <property type="gene ID" value="Kaladp1098s0003.v1.1"/>
</dbReference>
<evidence type="ECO:0000313" key="2">
    <source>
        <dbReference type="Proteomes" id="UP000594263"/>
    </source>
</evidence>
<accession>A0A7N1A7X6</accession>
<organism evidence="1 2">
    <name type="scientific">Kalanchoe fedtschenkoi</name>
    <name type="common">Lavender scallops</name>
    <name type="synonym">South American air plant</name>
    <dbReference type="NCBI Taxonomy" id="63787"/>
    <lineage>
        <taxon>Eukaryota</taxon>
        <taxon>Viridiplantae</taxon>
        <taxon>Streptophyta</taxon>
        <taxon>Embryophyta</taxon>
        <taxon>Tracheophyta</taxon>
        <taxon>Spermatophyta</taxon>
        <taxon>Magnoliopsida</taxon>
        <taxon>eudicotyledons</taxon>
        <taxon>Gunneridae</taxon>
        <taxon>Pentapetalae</taxon>
        <taxon>Saxifragales</taxon>
        <taxon>Crassulaceae</taxon>
        <taxon>Kalanchoe</taxon>
    </lineage>
</organism>
<protein>
    <submittedName>
        <fullName evidence="1">Uncharacterized protein</fullName>
    </submittedName>
</protein>
<sequence>MLLCMNFHFFVLFKKNCRINLNRYASTFSLSDLIYNLSERSPIDLRACISNALSVFWNILKHWSKI</sequence>
<reference evidence="1" key="1">
    <citation type="submission" date="2021-01" db="UniProtKB">
        <authorList>
            <consortium name="EnsemblPlants"/>
        </authorList>
    </citation>
    <scope>IDENTIFICATION</scope>
</reference>
<dbReference type="Gramene" id="Kaladp1098s0003.1.v1.1">
    <property type="protein sequence ID" value="Kaladp1098s0003.1.v1.1.CDS.1"/>
    <property type="gene ID" value="Kaladp1098s0003.v1.1"/>
</dbReference>
<keyword evidence="2" id="KW-1185">Reference proteome</keyword>
<dbReference type="Proteomes" id="UP000594263">
    <property type="component" value="Unplaced"/>
</dbReference>